<feature type="transmembrane region" description="Helical" evidence="1">
    <location>
        <begin position="169"/>
        <end position="187"/>
    </location>
</feature>
<reference evidence="3 4" key="1">
    <citation type="journal article" date="2013" name="Nature">
        <title>Insights into bilaterian evolution from three spiralian genomes.</title>
        <authorList>
            <person name="Simakov O."/>
            <person name="Marletaz F."/>
            <person name="Cho S.J."/>
            <person name="Edsinger-Gonzales E."/>
            <person name="Havlak P."/>
            <person name="Hellsten U."/>
            <person name="Kuo D.H."/>
            <person name="Larsson T."/>
            <person name="Lv J."/>
            <person name="Arendt D."/>
            <person name="Savage R."/>
            <person name="Osoegawa K."/>
            <person name="de Jong P."/>
            <person name="Grimwood J."/>
            <person name="Chapman J.A."/>
            <person name="Shapiro H."/>
            <person name="Aerts A."/>
            <person name="Otillar R.P."/>
            <person name="Terry A.Y."/>
            <person name="Boore J.L."/>
            <person name="Grigoriev I.V."/>
            <person name="Lindberg D.R."/>
            <person name="Seaver E.C."/>
            <person name="Weisblat D.A."/>
            <person name="Putnam N.H."/>
            <person name="Rokhsar D.S."/>
        </authorList>
    </citation>
    <scope>NUCLEOTIDE SEQUENCE [LARGE SCALE GENOMIC DNA]</scope>
</reference>
<dbReference type="OrthoDB" id="261433at2759"/>
<dbReference type="EMBL" id="KB201611">
    <property type="protein sequence ID" value="ESO95762.1"/>
    <property type="molecule type" value="Genomic_DNA"/>
</dbReference>
<gene>
    <name evidence="3" type="ORF">LOTGIDRAFT_160309</name>
</gene>
<organism evidence="3 4">
    <name type="scientific">Lottia gigantea</name>
    <name type="common">Giant owl limpet</name>
    <dbReference type="NCBI Taxonomy" id="225164"/>
    <lineage>
        <taxon>Eukaryota</taxon>
        <taxon>Metazoa</taxon>
        <taxon>Spiralia</taxon>
        <taxon>Lophotrochozoa</taxon>
        <taxon>Mollusca</taxon>
        <taxon>Gastropoda</taxon>
        <taxon>Patellogastropoda</taxon>
        <taxon>Lottioidea</taxon>
        <taxon>Lottiidae</taxon>
        <taxon>Lottia</taxon>
    </lineage>
</organism>
<evidence type="ECO:0000259" key="2">
    <source>
        <dbReference type="PROSITE" id="PS50853"/>
    </source>
</evidence>
<dbReference type="CTD" id="20238357"/>
<dbReference type="SUPFAM" id="SSF49265">
    <property type="entry name" value="Fibronectin type III"/>
    <property type="match status" value="1"/>
</dbReference>
<dbReference type="OMA" id="LLRMNTV"/>
<dbReference type="AlphaFoldDB" id="V4AFT4"/>
<evidence type="ECO:0000313" key="4">
    <source>
        <dbReference type="Proteomes" id="UP000030746"/>
    </source>
</evidence>
<dbReference type="PROSITE" id="PS50853">
    <property type="entry name" value="FN3"/>
    <property type="match status" value="1"/>
</dbReference>
<dbReference type="Proteomes" id="UP000030746">
    <property type="component" value="Unassembled WGS sequence"/>
</dbReference>
<proteinExistence type="predicted"/>
<dbReference type="InterPro" id="IPR032073">
    <property type="entry name" value="FNDC5_C"/>
</dbReference>
<dbReference type="Gene3D" id="2.60.40.10">
    <property type="entry name" value="Immunoglobulins"/>
    <property type="match status" value="1"/>
</dbReference>
<evidence type="ECO:0000256" key="1">
    <source>
        <dbReference type="SAM" id="Phobius"/>
    </source>
</evidence>
<keyword evidence="1" id="KW-1133">Transmembrane helix</keyword>
<dbReference type="InterPro" id="IPR036116">
    <property type="entry name" value="FN3_sf"/>
</dbReference>
<feature type="domain" description="Fibronectin type-III" evidence="2">
    <location>
        <begin position="8"/>
        <end position="103"/>
    </location>
</feature>
<dbReference type="RefSeq" id="XP_009053610.1">
    <property type="nucleotide sequence ID" value="XM_009055362.1"/>
</dbReference>
<dbReference type="GeneID" id="20238357"/>
<sequence length="265" mass="31080">MSIRDVLPPKNLTVVAIGTTRARLIWIYIGSKSKVRRFEVTYEWLLAPTGKYSVTYGIDVYSRQVTLKGLIPFQSYQVFMVSIDREGTTTNTSNLVEFTTRGEMNNESFVLMVLRDYNVDKNVQSKDGFQAKYNRFIVTLLYANQSQYFVKADDRAYVPIKHTLHIEEVIIISLIVIFWFVTVVVFWRRWDSIRILQPMEPRFKHNPKNLDTIKVVKRAQDSVIYKTYSRKLSLTMVAREKHRLQRMHTAPVLPTIHMEDVTTEM</sequence>
<name>V4AFT4_LOTGI</name>
<dbReference type="InterPro" id="IPR013783">
    <property type="entry name" value="Ig-like_fold"/>
</dbReference>
<dbReference type="CDD" id="cd00063">
    <property type="entry name" value="FN3"/>
    <property type="match status" value="1"/>
</dbReference>
<dbReference type="KEGG" id="lgi:LOTGIDRAFT_160309"/>
<evidence type="ECO:0000313" key="3">
    <source>
        <dbReference type="EMBL" id="ESO95762.1"/>
    </source>
</evidence>
<dbReference type="Pfam" id="PF16066">
    <property type="entry name" value="DUF4808"/>
    <property type="match status" value="1"/>
</dbReference>
<keyword evidence="4" id="KW-1185">Reference proteome</keyword>
<accession>V4AFT4</accession>
<protein>
    <recommendedName>
        <fullName evidence="2">Fibronectin type-III domain-containing protein</fullName>
    </recommendedName>
</protein>
<keyword evidence="1" id="KW-0812">Transmembrane</keyword>
<dbReference type="HOGENOM" id="CLU_1241195_0_0_1"/>
<keyword evidence="1" id="KW-0472">Membrane</keyword>
<dbReference type="InterPro" id="IPR003961">
    <property type="entry name" value="FN3_dom"/>
</dbReference>